<dbReference type="PANTHER" id="PTHR33336">
    <property type="entry name" value="QUINOL MONOOXYGENASE YGIN-RELATED"/>
    <property type="match status" value="1"/>
</dbReference>
<name>A0ABN1HNS9_9SPHN</name>
<organism evidence="2 3">
    <name type="scientific">Sphingomonas insulae</name>
    <dbReference type="NCBI Taxonomy" id="424800"/>
    <lineage>
        <taxon>Bacteria</taxon>
        <taxon>Pseudomonadati</taxon>
        <taxon>Pseudomonadota</taxon>
        <taxon>Alphaproteobacteria</taxon>
        <taxon>Sphingomonadales</taxon>
        <taxon>Sphingomonadaceae</taxon>
        <taxon>Sphingomonas</taxon>
    </lineage>
</organism>
<dbReference type="Proteomes" id="UP001500238">
    <property type="component" value="Unassembled WGS sequence"/>
</dbReference>
<dbReference type="InterPro" id="IPR011008">
    <property type="entry name" value="Dimeric_a/b-barrel"/>
</dbReference>
<sequence>MESGMTVKVIAFVTVKPGHEDAFVAAARICVAASRAEPGVLHYDLWRETEGERRFVFNELYADDAAVQAHMGSDHFKAFGLAARDLAAARPQIIATQAVDVAP</sequence>
<reference evidence="2 3" key="1">
    <citation type="journal article" date="2019" name="Int. J. Syst. Evol. Microbiol.">
        <title>The Global Catalogue of Microorganisms (GCM) 10K type strain sequencing project: providing services to taxonomists for standard genome sequencing and annotation.</title>
        <authorList>
            <consortium name="The Broad Institute Genomics Platform"/>
            <consortium name="The Broad Institute Genome Sequencing Center for Infectious Disease"/>
            <person name="Wu L."/>
            <person name="Ma J."/>
        </authorList>
    </citation>
    <scope>NUCLEOTIDE SEQUENCE [LARGE SCALE GENOMIC DNA]</scope>
    <source>
        <strain evidence="2 3">JCM 14603</strain>
    </source>
</reference>
<dbReference type="Pfam" id="PF03992">
    <property type="entry name" value="ABM"/>
    <property type="match status" value="1"/>
</dbReference>
<dbReference type="PANTHER" id="PTHR33336:SF3">
    <property type="entry name" value="ABM DOMAIN-CONTAINING PROTEIN"/>
    <property type="match status" value="1"/>
</dbReference>
<feature type="domain" description="ABM" evidence="1">
    <location>
        <begin position="7"/>
        <end position="95"/>
    </location>
</feature>
<proteinExistence type="predicted"/>
<protein>
    <recommendedName>
        <fullName evidence="1">ABM domain-containing protein</fullName>
    </recommendedName>
</protein>
<dbReference type="InterPro" id="IPR007138">
    <property type="entry name" value="ABM_dom"/>
</dbReference>
<dbReference type="PROSITE" id="PS51725">
    <property type="entry name" value="ABM"/>
    <property type="match status" value="1"/>
</dbReference>
<accession>A0ABN1HNS9</accession>
<dbReference type="InterPro" id="IPR050744">
    <property type="entry name" value="AI-2_Isomerase_LsrG"/>
</dbReference>
<evidence type="ECO:0000259" key="1">
    <source>
        <dbReference type="PROSITE" id="PS51725"/>
    </source>
</evidence>
<dbReference type="Gene3D" id="3.30.70.100">
    <property type="match status" value="1"/>
</dbReference>
<comment type="caution">
    <text evidence="2">The sequence shown here is derived from an EMBL/GenBank/DDBJ whole genome shotgun (WGS) entry which is preliminary data.</text>
</comment>
<evidence type="ECO:0000313" key="2">
    <source>
        <dbReference type="EMBL" id="GAA0660790.1"/>
    </source>
</evidence>
<evidence type="ECO:0000313" key="3">
    <source>
        <dbReference type="Proteomes" id="UP001500238"/>
    </source>
</evidence>
<dbReference type="EMBL" id="BAAAES010000004">
    <property type="protein sequence ID" value="GAA0660790.1"/>
    <property type="molecule type" value="Genomic_DNA"/>
</dbReference>
<keyword evidence="3" id="KW-1185">Reference proteome</keyword>
<dbReference type="SUPFAM" id="SSF54909">
    <property type="entry name" value="Dimeric alpha+beta barrel"/>
    <property type="match status" value="1"/>
</dbReference>
<gene>
    <name evidence="2" type="ORF">GCM10009102_06820</name>
</gene>